<name>A0A1G5J4M8_9FIRM</name>
<dbReference type="InterPro" id="IPR035906">
    <property type="entry name" value="MetI-like_sf"/>
</dbReference>
<dbReference type="EMBL" id="FMUS01000017">
    <property type="protein sequence ID" value="SCY82638.1"/>
    <property type="molecule type" value="Genomic_DNA"/>
</dbReference>
<keyword evidence="2 7" id="KW-0813">Transport</keyword>
<feature type="transmembrane region" description="Helical" evidence="7">
    <location>
        <begin position="12"/>
        <end position="31"/>
    </location>
</feature>
<evidence type="ECO:0000313" key="10">
    <source>
        <dbReference type="Proteomes" id="UP000198636"/>
    </source>
</evidence>
<evidence type="ECO:0000313" key="9">
    <source>
        <dbReference type="EMBL" id="SCY82638.1"/>
    </source>
</evidence>
<proteinExistence type="inferred from homology"/>
<dbReference type="SUPFAM" id="SSF161098">
    <property type="entry name" value="MetI-like"/>
    <property type="match status" value="1"/>
</dbReference>
<keyword evidence="10" id="KW-1185">Reference proteome</keyword>
<protein>
    <submittedName>
        <fullName evidence="9">Carbohydrate ABC transporter membrane protein 2, CUT1 family</fullName>
    </submittedName>
</protein>
<evidence type="ECO:0000256" key="5">
    <source>
        <dbReference type="ARBA" id="ARBA00022989"/>
    </source>
</evidence>
<feature type="transmembrane region" description="Helical" evidence="7">
    <location>
        <begin position="183"/>
        <end position="208"/>
    </location>
</feature>
<evidence type="ECO:0000259" key="8">
    <source>
        <dbReference type="PROSITE" id="PS50928"/>
    </source>
</evidence>
<evidence type="ECO:0000256" key="4">
    <source>
        <dbReference type="ARBA" id="ARBA00022692"/>
    </source>
</evidence>
<evidence type="ECO:0000256" key="3">
    <source>
        <dbReference type="ARBA" id="ARBA00022475"/>
    </source>
</evidence>
<keyword evidence="5 7" id="KW-1133">Transmembrane helix</keyword>
<dbReference type="OrthoDB" id="9772609at2"/>
<reference evidence="9 10" key="1">
    <citation type="submission" date="2016-10" db="EMBL/GenBank/DDBJ databases">
        <authorList>
            <person name="de Groot N.N."/>
        </authorList>
    </citation>
    <scope>NUCLEOTIDE SEQUENCE [LARGE SCALE GENOMIC DNA]</scope>
    <source>
        <strain evidence="9 10">DSM 18978</strain>
    </source>
</reference>
<accession>A0A1G5J4M8</accession>
<dbReference type="CDD" id="cd06261">
    <property type="entry name" value="TM_PBP2"/>
    <property type="match status" value="1"/>
</dbReference>
<dbReference type="Proteomes" id="UP000198636">
    <property type="component" value="Unassembled WGS sequence"/>
</dbReference>
<dbReference type="PROSITE" id="PS50928">
    <property type="entry name" value="ABC_TM1"/>
    <property type="match status" value="1"/>
</dbReference>
<feature type="transmembrane region" description="Helical" evidence="7">
    <location>
        <begin position="140"/>
        <end position="162"/>
    </location>
</feature>
<evidence type="ECO:0000256" key="7">
    <source>
        <dbReference type="RuleBase" id="RU363032"/>
    </source>
</evidence>
<dbReference type="InterPro" id="IPR000515">
    <property type="entry name" value="MetI-like"/>
</dbReference>
<keyword evidence="4 7" id="KW-0812">Transmembrane</keyword>
<evidence type="ECO:0000256" key="2">
    <source>
        <dbReference type="ARBA" id="ARBA00022448"/>
    </source>
</evidence>
<dbReference type="GO" id="GO:0005886">
    <property type="term" value="C:plasma membrane"/>
    <property type="evidence" value="ECO:0007669"/>
    <property type="project" value="UniProtKB-SubCell"/>
</dbReference>
<evidence type="ECO:0000256" key="1">
    <source>
        <dbReference type="ARBA" id="ARBA00004651"/>
    </source>
</evidence>
<dbReference type="PANTHER" id="PTHR43744:SF12">
    <property type="entry name" value="ABC TRANSPORTER PERMEASE PROTEIN MG189-RELATED"/>
    <property type="match status" value="1"/>
</dbReference>
<dbReference type="RefSeq" id="WP_091544216.1">
    <property type="nucleotide sequence ID" value="NZ_FMUS01000017.1"/>
</dbReference>
<feature type="transmembrane region" description="Helical" evidence="7">
    <location>
        <begin position="76"/>
        <end position="98"/>
    </location>
</feature>
<keyword evidence="3" id="KW-1003">Cell membrane</keyword>
<comment type="similarity">
    <text evidence="7">Belongs to the binding-protein-dependent transport system permease family.</text>
</comment>
<dbReference type="Pfam" id="PF00528">
    <property type="entry name" value="BPD_transp_1"/>
    <property type="match status" value="1"/>
</dbReference>
<feature type="transmembrane region" description="Helical" evidence="7">
    <location>
        <begin position="107"/>
        <end position="128"/>
    </location>
</feature>
<dbReference type="Gene3D" id="1.10.3720.10">
    <property type="entry name" value="MetI-like"/>
    <property type="match status" value="1"/>
</dbReference>
<keyword evidence="6 7" id="KW-0472">Membrane</keyword>
<gene>
    <name evidence="9" type="ORF">SAMN03080606_02639</name>
</gene>
<feature type="domain" description="ABC transmembrane type-1" evidence="8">
    <location>
        <begin position="72"/>
        <end position="262"/>
    </location>
</feature>
<dbReference type="GO" id="GO:0055085">
    <property type="term" value="P:transmembrane transport"/>
    <property type="evidence" value="ECO:0007669"/>
    <property type="project" value="InterPro"/>
</dbReference>
<organism evidence="9 10">
    <name type="scientific">Alkaliphilus peptidifermentans DSM 18978</name>
    <dbReference type="NCBI Taxonomy" id="1120976"/>
    <lineage>
        <taxon>Bacteria</taxon>
        <taxon>Bacillati</taxon>
        <taxon>Bacillota</taxon>
        <taxon>Clostridia</taxon>
        <taxon>Peptostreptococcales</taxon>
        <taxon>Natronincolaceae</taxon>
        <taxon>Alkaliphilus</taxon>
    </lineage>
</organism>
<dbReference type="PANTHER" id="PTHR43744">
    <property type="entry name" value="ABC TRANSPORTER PERMEASE PROTEIN MG189-RELATED-RELATED"/>
    <property type="match status" value="1"/>
</dbReference>
<evidence type="ECO:0000256" key="6">
    <source>
        <dbReference type="ARBA" id="ARBA00023136"/>
    </source>
</evidence>
<feature type="transmembrane region" description="Helical" evidence="7">
    <location>
        <begin position="243"/>
        <end position="262"/>
    </location>
</feature>
<comment type="subcellular location">
    <subcellularLocation>
        <location evidence="1 7">Cell membrane</location>
        <topology evidence="1 7">Multi-pass membrane protein</topology>
    </subcellularLocation>
</comment>
<dbReference type="AlphaFoldDB" id="A0A1G5J4M8"/>
<dbReference type="STRING" id="1120976.SAMN03080606_02639"/>
<sequence length="276" mass="31774">MSSNKHRSKKVILIISILLAIIFLAPFYLVLTNSFKTQQGIFLNVMRLPFGDFFNPQNYIEAFKQLNYIRSFLNSLFITVFSTIIIIIFSSMAAWMLVRTKTKLSTFLFFLFTSAMLIPFQSVMLPLVNIMGRLGLLNPIGLIFMYLGFGSSLSIILYHGFVKNIPIELEEAATIDGCSPIQIFLYIIFPLLKPITVTVSILNVMWIWNDFLLPQLVINKPQWHTIPLKMFYFFGQYSRRWDLALAGLVISMIPIITFYFIVQKHIIKGITQGSIK</sequence>